<dbReference type="PANTHER" id="PTHR37816">
    <property type="entry name" value="YALI0E33011P"/>
    <property type="match status" value="1"/>
</dbReference>
<dbReference type="InterPro" id="IPR027417">
    <property type="entry name" value="P-loop_NTPase"/>
</dbReference>
<evidence type="ECO:0000313" key="2">
    <source>
        <dbReference type="Proteomes" id="UP001185927"/>
    </source>
</evidence>
<gene>
    <name evidence="1" type="ORF">R3Q16_26485</name>
</gene>
<comment type="caution">
    <text evidence="1">The sequence shown here is derived from an EMBL/GenBank/DDBJ whole genome shotgun (WGS) entry which is preliminary data.</text>
</comment>
<evidence type="ECO:0000313" key="1">
    <source>
        <dbReference type="EMBL" id="MDV6270177.1"/>
    </source>
</evidence>
<sequence>MPLLGPEDRLPGCPKRILVAGTSGSGKTTLSSRIGALLGIEHVEIDGLYHGPNWTPREQFLFDVTTFSSAPRWVTEWQYRSVRDLLADEADLLVWLDLSRCTVMRQVIVRTVQRRLGRKVLWNGNIEPPLHTFFSDRDHIVRWAWNTHRTSALRIAALRDRRPDLTIVRLRTHADIERWIAGPLQTRA</sequence>
<accession>A0ABU4C0Z7</accession>
<dbReference type="EMBL" id="JAWLKB010000015">
    <property type="protein sequence ID" value="MDV6270177.1"/>
    <property type="molecule type" value="Genomic_DNA"/>
</dbReference>
<reference evidence="1 2" key="1">
    <citation type="submission" date="2023-10" db="EMBL/GenBank/DDBJ databases">
        <title>Development of a sustainable strategy for remediation of hydrocarbon-contaminated territories based on the waste exchange concept.</title>
        <authorList>
            <person name="Krivoruchko A."/>
        </authorList>
    </citation>
    <scope>NUCLEOTIDE SEQUENCE [LARGE SCALE GENOMIC DNA]</scope>
    <source>
        <strain evidence="1 2">IEGM 1203</strain>
    </source>
</reference>
<proteinExistence type="predicted"/>
<dbReference type="Gene3D" id="3.40.50.300">
    <property type="entry name" value="P-loop containing nucleotide triphosphate hydrolases"/>
    <property type="match status" value="1"/>
</dbReference>
<organism evidence="1 2">
    <name type="scientific">Rhodococcus globerulus</name>
    <dbReference type="NCBI Taxonomy" id="33008"/>
    <lineage>
        <taxon>Bacteria</taxon>
        <taxon>Bacillati</taxon>
        <taxon>Actinomycetota</taxon>
        <taxon>Actinomycetes</taxon>
        <taxon>Mycobacteriales</taxon>
        <taxon>Nocardiaceae</taxon>
        <taxon>Rhodococcus</taxon>
    </lineage>
</organism>
<dbReference type="PANTHER" id="PTHR37816:SF1">
    <property type="entry name" value="TOXIN"/>
    <property type="match status" value="1"/>
</dbReference>
<dbReference type="RefSeq" id="WP_317544858.1">
    <property type="nucleotide sequence ID" value="NZ_JAWLKB010000015.1"/>
</dbReference>
<dbReference type="Proteomes" id="UP001185927">
    <property type="component" value="Unassembled WGS sequence"/>
</dbReference>
<protein>
    <submittedName>
        <fullName evidence="1">AAA family ATPase</fullName>
    </submittedName>
</protein>
<dbReference type="InterPro" id="IPR052922">
    <property type="entry name" value="Cytidylate_Kinase-2"/>
</dbReference>
<dbReference type="SUPFAM" id="SSF52540">
    <property type="entry name" value="P-loop containing nucleoside triphosphate hydrolases"/>
    <property type="match status" value="1"/>
</dbReference>
<name>A0ABU4C0Z7_RHOGO</name>
<keyword evidence="2" id="KW-1185">Reference proteome</keyword>